<reference evidence="2 3" key="1">
    <citation type="submission" date="2021-01" db="EMBL/GenBank/DDBJ databases">
        <title>Genomic Encyclopedia of Type Strains, Phase IV (KMG-IV): sequencing the most valuable type-strain genomes for metagenomic binning, comparative biology and taxonomic classification.</title>
        <authorList>
            <person name="Goeker M."/>
        </authorList>
    </citation>
    <scope>NUCLEOTIDE SEQUENCE [LARGE SCALE GENOMIC DNA]</scope>
    <source>
        <strain evidence="2 3">DSM 105453</strain>
    </source>
</reference>
<protein>
    <recommendedName>
        <fullName evidence="4">Lipoprotein</fullName>
    </recommendedName>
</protein>
<keyword evidence="1" id="KW-0732">Signal</keyword>
<dbReference type="EMBL" id="JAFBFH010000001">
    <property type="protein sequence ID" value="MBM7713353.1"/>
    <property type="molecule type" value="Genomic_DNA"/>
</dbReference>
<evidence type="ECO:0000313" key="2">
    <source>
        <dbReference type="EMBL" id="MBM7713353.1"/>
    </source>
</evidence>
<accession>A0ABS2R391</accession>
<evidence type="ECO:0000313" key="3">
    <source>
        <dbReference type="Proteomes" id="UP000823485"/>
    </source>
</evidence>
<dbReference type="Proteomes" id="UP000823485">
    <property type="component" value="Unassembled WGS sequence"/>
</dbReference>
<gene>
    <name evidence="2" type="ORF">JOC94_000319</name>
</gene>
<dbReference type="PROSITE" id="PS51257">
    <property type="entry name" value="PROKAR_LIPOPROTEIN"/>
    <property type="match status" value="1"/>
</dbReference>
<name>A0ABS2R391_9BACI</name>
<comment type="caution">
    <text evidence="2">The sequence shown here is derived from an EMBL/GenBank/DDBJ whole genome shotgun (WGS) entry which is preliminary data.</text>
</comment>
<feature type="signal peptide" evidence="1">
    <location>
        <begin position="1"/>
        <end position="17"/>
    </location>
</feature>
<dbReference type="InterPro" id="IPR025673">
    <property type="entry name" value="PCYCGC"/>
</dbReference>
<organism evidence="2 3">
    <name type="scientific">Siminovitchia thermophila</name>
    <dbReference type="NCBI Taxonomy" id="1245522"/>
    <lineage>
        <taxon>Bacteria</taxon>
        <taxon>Bacillati</taxon>
        <taxon>Bacillota</taxon>
        <taxon>Bacilli</taxon>
        <taxon>Bacillales</taxon>
        <taxon>Bacillaceae</taxon>
        <taxon>Siminovitchia</taxon>
    </lineage>
</organism>
<evidence type="ECO:0008006" key="4">
    <source>
        <dbReference type="Google" id="ProtNLM"/>
    </source>
</evidence>
<dbReference type="RefSeq" id="WP_077110058.1">
    <property type="nucleotide sequence ID" value="NZ_JAFBFH010000001.1"/>
</dbReference>
<proteinExistence type="predicted"/>
<dbReference type="Pfam" id="PF13798">
    <property type="entry name" value="PCYCGC"/>
    <property type="match status" value="1"/>
</dbReference>
<keyword evidence="3" id="KW-1185">Reference proteome</keyword>
<sequence length="162" mass="17983">MKKIIISGMLFGMLLLAACSQSGKEKPQDDSNKDQQVAAADIREETSGTTVLPEFLKEKPEDMQTIYKAAALNKDLLEKMPCYCGCGDSVGHKDNYDCFVHENKENGAVVWDDHGTKCIVCLEIAAKAVMDFQEGKPIKEIRSEIDQKYKEGYAEPTPTEEA</sequence>
<evidence type="ECO:0000256" key="1">
    <source>
        <dbReference type="SAM" id="SignalP"/>
    </source>
</evidence>
<feature type="chain" id="PRO_5045875909" description="Lipoprotein" evidence="1">
    <location>
        <begin position="18"/>
        <end position="162"/>
    </location>
</feature>